<dbReference type="RefSeq" id="WP_348757396.1">
    <property type="nucleotide sequence ID" value="NZ_OZ026884.1"/>
</dbReference>
<feature type="transmembrane region" description="Helical" evidence="1">
    <location>
        <begin position="103"/>
        <end position="121"/>
    </location>
</feature>
<feature type="transmembrane region" description="Helical" evidence="1">
    <location>
        <begin position="263"/>
        <end position="282"/>
    </location>
</feature>
<keyword evidence="1" id="KW-0472">Membrane</keyword>
<protein>
    <submittedName>
        <fullName evidence="2">Uncharacterized protein</fullName>
    </submittedName>
</protein>
<feature type="transmembrane region" description="Helical" evidence="1">
    <location>
        <begin position="378"/>
        <end position="399"/>
    </location>
</feature>
<feature type="transmembrane region" description="Helical" evidence="1">
    <location>
        <begin position="334"/>
        <end position="357"/>
    </location>
</feature>
<evidence type="ECO:0000256" key="1">
    <source>
        <dbReference type="SAM" id="Phobius"/>
    </source>
</evidence>
<evidence type="ECO:0000313" key="3">
    <source>
        <dbReference type="Proteomes" id="UP001497493"/>
    </source>
</evidence>
<feature type="transmembrane region" description="Helical" evidence="1">
    <location>
        <begin position="294"/>
        <end position="314"/>
    </location>
</feature>
<keyword evidence="1" id="KW-0812">Transmembrane</keyword>
<proteinExistence type="predicted"/>
<gene>
    <name evidence="2" type="ORF">MECH1_V1_2059</name>
</gene>
<evidence type="ECO:0000313" key="2">
    <source>
        <dbReference type="EMBL" id="CAL1240835.1"/>
    </source>
</evidence>
<reference evidence="2 3" key="1">
    <citation type="submission" date="2024-04" db="EMBL/GenBank/DDBJ databases">
        <authorList>
            <person name="Cremers G."/>
        </authorList>
    </citation>
    <scope>NUCLEOTIDE SEQUENCE [LARGE SCALE GENOMIC DNA]</scope>
    <source>
        <strain evidence="2">MeCH1-AG</strain>
    </source>
</reference>
<keyword evidence="1" id="KW-1133">Transmembrane helix</keyword>
<accession>A0ABM9NJP1</accession>
<feature type="transmembrane region" description="Helical" evidence="1">
    <location>
        <begin position="225"/>
        <end position="248"/>
    </location>
</feature>
<dbReference type="Proteomes" id="UP001497493">
    <property type="component" value="Chromosome"/>
</dbReference>
<sequence>MELETLYALRSPSGVPSPPVLFLVLLVLTWALHILAVYVMLGSVTLSLVGAWIAHPNWRRLSSAMLDTAKVAVSMAIVLGVAPLLFVQVIYDPFWYVSNVLSARWVLAFVMLLLTAYYALYHRYFAGRDGGQAGRLSLAVALVLLLAAGFIMHVLTHQMLRPELWLHWYAPDGHIDASGSGLHDFNIGRFLYFLTLALPVTGAWLSGYSYYLAQRPQEDRAYLQWLRVLSGRAMSVGGLVALLCYALWMSTLPDAAKSFGTSLWSVLAVVATLALAIAPALFKVQPADCRPALLAAAAIVAIAAAREALRIGILKGSHGYDLFAYPVNFDGYGALLFFLTFAALGGPAVAFSIALSWEAGKTAGLYTASPLIARLGRFSLVALGIWVAQYFLFGLLTLVR</sequence>
<feature type="transmembrane region" description="Helical" evidence="1">
    <location>
        <begin position="20"/>
        <end position="50"/>
    </location>
</feature>
<feature type="transmembrane region" description="Helical" evidence="1">
    <location>
        <begin position="133"/>
        <end position="155"/>
    </location>
</feature>
<feature type="transmembrane region" description="Helical" evidence="1">
    <location>
        <begin position="71"/>
        <end position="91"/>
    </location>
</feature>
<organism evidence="2 3">
    <name type="scientific">Candidatus Methylocalor cossyra</name>
    <dbReference type="NCBI Taxonomy" id="3108543"/>
    <lineage>
        <taxon>Bacteria</taxon>
        <taxon>Pseudomonadati</taxon>
        <taxon>Pseudomonadota</taxon>
        <taxon>Gammaproteobacteria</taxon>
        <taxon>Methylococcales</taxon>
        <taxon>Methylococcaceae</taxon>
        <taxon>Candidatus Methylocalor</taxon>
    </lineage>
</organism>
<name>A0ABM9NJP1_9GAMM</name>
<keyword evidence="3" id="KW-1185">Reference proteome</keyword>
<dbReference type="EMBL" id="OZ026884">
    <property type="protein sequence ID" value="CAL1240835.1"/>
    <property type="molecule type" value="Genomic_DNA"/>
</dbReference>
<feature type="transmembrane region" description="Helical" evidence="1">
    <location>
        <begin position="190"/>
        <end position="213"/>
    </location>
</feature>